<sequence>MLLELHLKNLAVVSEAALNLSEGLTVISGETGAGKSLLIDALLLLTGRRADSGAVRHGAERAEVTGRFQVSESDPAMAWLREQELDEDTDTVSLRRIVRADGGSKAWINGRPAATAQLAELASRLLEIHGQHDQQALLQRSKQLYLLDGFARHPQLTAAVKEAAQAWQRLLDRQAELQNRGDVSDRLAFLQHQATELERESLQPEAIERLQSDHRLLANADSMRELLRRQITTLQGDDEMAGALNSVRRMLSDLQRKGDSDPELAEVASLLVEAETSLNEAVDRLERQFDRLDPDPETLAELDRQLARLHELSRKHRCDVLQLQDRLTAITHELETLAQAEQELANLEPQLAIAKTAYARAADALRQSRIAAATQLGEQVSEMMQHLGMEGGQFACELEWSSPDRPDPSGTERIELLVAANPGQPARPLRKVASGGELSRLSLAIEVVTMGLDPVPTMVFDEVDSGIGGAVAEAVGRRLRLLGKERQVLCVTHLPQVASAGHHHVQVQKFAAQGLTQSAVQLLDAQGREDEIARMLGGAKLTVQAKAAARALLESQAVE</sequence>
<proteinExistence type="inferred from homology"/>
<dbReference type="NCBIfam" id="TIGR00634">
    <property type="entry name" value="recN"/>
    <property type="match status" value="1"/>
</dbReference>
<evidence type="ECO:0000256" key="5">
    <source>
        <dbReference type="ARBA" id="ARBA00022763"/>
    </source>
</evidence>
<dbReference type="InterPro" id="IPR003395">
    <property type="entry name" value="RecF/RecN/SMC_N"/>
</dbReference>
<dbReference type="RefSeq" id="WP_331703966.1">
    <property type="nucleotide sequence ID" value="NZ_JAZHBO010000002.1"/>
</dbReference>
<evidence type="ECO:0000313" key="12">
    <source>
        <dbReference type="Proteomes" id="UP001356170"/>
    </source>
</evidence>
<dbReference type="InterPro" id="IPR027417">
    <property type="entry name" value="P-loop_NTPase"/>
</dbReference>
<comment type="caution">
    <text evidence="11">The sequence shown here is derived from an EMBL/GenBank/DDBJ whole genome shotgun (WGS) entry which is preliminary data.</text>
</comment>
<gene>
    <name evidence="11" type="primary">recN</name>
    <name evidence="11" type="ORF">V3390_07365</name>
</gene>
<feature type="domain" description="RecF/RecN/SMC N-terminal" evidence="10">
    <location>
        <begin position="14"/>
        <end position="509"/>
    </location>
</feature>
<evidence type="ECO:0000256" key="6">
    <source>
        <dbReference type="ARBA" id="ARBA00022840"/>
    </source>
</evidence>
<evidence type="ECO:0000259" key="10">
    <source>
        <dbReference type="Pfam" id="PF02463"/>
    </source>
</evidence>
<evidence type="ECO:0000256" key="4">
    <source>
        <dbReference type="ARBA" id="ARBA00022741"/>
    </source>
</evidence>
<keyword evidence="5 9" id="KW-0227">DNA damage</keyword>
<organism evidence="11 12">
    <name type="scientific">Aquilutibacter rugosus</name>
    <dbReference type="NCBI Taxonomy" id="3115820"/>
    <lineage>
        <taxon>Bacteria</taxon>
        <taxon>Pseudomonadati</taxon>
        <taxon>Pseudomonadota</taxon>
        <taxon>Gammaproteobacteria</taxon>
        <taxon>Lysobacterales</taxon>
        <taxon>Lysobacteraceae</taxon>
        <taxon>Aquilutibacter</taxon>
    </lineage>
</organism>
<dbReference type="Gene3D" id="3.40.50.300">
    <property type="entry name" value="P-loop containing nucleotide triphosphate hydrolases"/>
    <property type="match status" value="2"/>
</dbReference>
<comment type="similarity">
    <text evidence="2 9">Belongs to the RecN family.</text>
</comment>
<comment type="function">
    <text evidence="1 9">May be involved in recombinational repair of damaged DNA.</text>
</comment>
<evidence type="ECO:0000256" key="8">
    <source>
        <dbReference type="ARBA" id="ARBA00033408"/>
    </source>
</evidence>
<dbReference type="Pfam" id="PF02463">
    <property type="entry name" value="SMC_N"/>
    <property type="match status" value="1"/>
</dbReference>
<evidence type="ECO:0000256" key="7">
    <source>
        <dbReference type="ARBA" id="ARBA00023204"/>
    </source>
</evidence>
<dbReference type="PANTHER" id="PTHR11059">
    <property type="entry name" value="DNA REPAIR PROTEIN RECN"/>
    <property type="match status" value="1"/>
</dbReference>
<keyword evidence="7 9" id="KW-0234">DNA repair</keyword>
<keyword evidence="6" id="KW-0067">ATP-binding</keyword>
<evidence type="ECO:0000256" key="3">
    <source>
        <dbReference type="ARBA" id="ARBA00021315"/>
    </source>
</evidence>
<dbReference type="PIRSF" id="PIRSF003128">
    <property type="entry name" value="RecN"/>
    <property type="match status" value="1"/>
</dbReference>
<evidence type="ECO:0000256" key="9">
    <source>
        <dbReference type="PIRNR" id="PIRNR003128"/>
    </source>
</evidence>
<evidence type="ECO:0000256" key="1">
    <source>
        <dbReference type="ARBA" id="ARBA00003618"/>
    </source>
</evidence>
<dbReference type="PANTHER" id="PTHR11059:SF0">
    <property type="entry name" value="DNA REPAIR PROTEIN RECN"/>
    <property type="match status" value="1"/>
</dbReference>
<dbReference type="InterPro" id="IPR004604">
    <property type="entry name" value="DNA_recomb/repair_RecN"/>
</dbReference>
<dbReference type="CDD" id="cd03241">
    <property type="entry name" value="ABC_RecN"/>
    <property type="match status" value="1"/>
</dbReference>
<name>A0ABU7UZX0_9GAMM</name>
<keyword evidence="4" id="KW-0547">Nucleotide-binding</keyword>
<dbReference type="SUPFAM" id="SSF52540">
    <property type="entry name" value="P-loop containing nucleoside triphosphate hydrolases"/>
    <property type="match status" value="1"/>
</dbReference>
<evidence type="ECO:0000256" key="2">
    <source>
        <dbReference type="ARBA" id="ARBA00009441"/>
    </source>
</evidence>
<dbReference type="Proteomes" id="UP001356170">
    <property type="component" value="Unassembled WGS sequence"/>
</dbReference>
<dbReference type="NCBIfam" id="NF008121">
    <property type="entry name" value="PRK10869.1"/>
    <property type="match status" value="1"/>
</dbReference>
<keyword evidence="12" id="KW-1185">Reference proteome</keyword>
<reference evidence="11 12" key="1">
    <citation type="submission" date="2024-01" db="EMBL/GenBank/DDBJ databases">
        <title>Novel species of the genus Luteimonas isolated from rivers.</title>
        <authorList>
            <person name="Lu H."/>
        </authorList>
    </citation>
    <scope>NUCLEOTIDE SEQUENCE [LARGE SCALE GENOMIC DNA]</scope>
    <source>
        <strain evidence="11 12">FXH3W</strain>
    </source>
</reference>
<accession>A0ABU7UZX0</accession>
<dbReference type="EMBL" id="JAZHBO010000002">
    <property type="protein sequence ID" value="MEF2156047.1"/>
    <property type="molecule type" value="Genomic_DNA"/>
</dbReference>
<protein>
    <recommendedName>
        <fullName evidence="3 9">DNA repair protein RecN</fullName>
    </recommendedName>
    <alternativeName>
        <fullName evidence="8 9">Recombination protein N</fullName>
    </alternativeName>
</protein>
<evidence type="ECO:0000313" key="11">
    <source>
        <dbReference type="EMBL" id="MEF2156047.1"/>
    </source>
</evidence>